<dbReference type="PANTHER" id="PTHR19277">
    <property type="entry name" value="PENTRAXIN"/>
    <property type="match status" value="1"/>
</dbReference>
<keyword evidence="3" id="KW-0106">Calcium</keyword>
<evidence type="ECO:0000256" key="2">
    <source>
        <dbReference type="ARBA" id="ARBA00022723"/>
    </source>
</evidence>
<dbReference type="Proteomes" id="UP001369086">
    <property type="component" value="Unassembled WGS sequence"/>
</dbReference>
<evidence type="ECO:0000259" key="8">
    <source>
        <dbReference type="PROSITE" id="PS51828"/>
    </source>
</evidence>
<dbReference type="SUPFAM" id="SSF49899">
    <property type="entry name" value="Concanavalin A-like lectins/glucanases"/>
    <property type="match status" value="1"/>
</dbReference>
<evidence type="ECO:0000256" key="1">
    <source>
        <dbReference type="ARBA" id="ARBA00001913"/>
    </source>
</evidence>
<dbReference type="InterPro" id="IPR001759">
    <property type="entry name" value="PTX_dom"/>
</dbReference>
<dbReference type="Gene3D" id="2.60.120.200">
    <property type="match status" value="1"/>
</dbReference>
<keyword evidence="5" id="KW-0325">Glycoprotein</keyword>
<dbReference type="Pfam" id="PF00354">
    <property type="entry name" value="Pentaxin"/>
    <property type="match status" value="1"/>
</dbReference>
<evidence type="ECO:0000256" key="7">
    <source>
        <dbReference type="SAM" id="SignalP"/>
    </source>
</evidence>
<reference evidence="9 10" key="1">
    <citation type="submission" date="2021-05" db="EMBL/GenBank/DDBJ databases">
        <authorList>
            <person name="Zahm M."/>
            <person name="Klopp C."/>
            <person name="Cabau C."/>
            <person name="Kuhl H."/>
            <person name="Suciu R."/>
            <person name="Ciorpac M."/>
            <person name="Holostenco D."/>
            <person name="Gessner J."/>
            <person name="Wuertz S."/>
            <person name="Hohne C."/>
            <person name="Stock M."/>
            <person name="Gislard M."/>
            <person name="Lluch J."/>
            <person name="Milhes M."/>
            <person name="Lampietro C."/>
            <person name="Lopez Roques C."/>
            <person name="Donnadieu C."/>
            <person name="Du K."/>
            <person name="Schartl M."/>
            <person name="Guiguen Y."/>
        </authorList>
    </citation>
    <scope>NUCLEOTIDE SEQUENCE [LARGE SCALE GENOMIC DNA]</scope>
    <source>
        <strain evidence="9">Hh-F2</strain>
        <tissue evidence="9">Blood</tissue>
    </source>
</reference>
<organism evidence="9 10">
    <name type="scientific">Huso huso</name>
    <name type="common">Beluga</name>
    <name type="synonym">Acipenser huso</name>
    <dbReference type="NCBI Taxonomy" id="61971"/>
    <lineage>
        <taxon>Eukaryota</taxon>
        <taxon>Metazoa</taxon>
        <taxon>Chordata</taxon>
        <taxon>Craniata</taxon>
        <taxon>Vertebrata</taxon>
        <taxon>Euteleostomi</taxon>
        <taxon>Actinopterygii</taxon>
        <taxon>Chondrostei</taxon>
        <taxon>Acipenseriformes</taxon>
        <taxon>Acipenseridae</taxon>
        <taxon>Huso</taxon>
    </lineage>
</organism>
<dbReference type="PROSITE" id="PS51828">
    <property type="entry name" value="PTX_2"/>
    <property type="match status" value="1"/>
</dbReference>
<comment type="caution">
    <text evidence="6">Lacks conserved residue(s) required for the propagation of feature annotation.</text>
</comment>
<dbReference type="EMBL" id="JAHFZB010000031">
    <property type="protein sequence ID" value="KAK6471592.1"/>
    <property type="molecule type" value="Genomic_DNA"/>
</dbReference>
<feature type="chain" id="PRO_5046380607" evidence="7">
    <location>
        <begin position="22"/>
        <end position="518"/>
    </location>
</feature>
<evidence type="ECO:0000256" key="5">
    <source>
        <dbReference type="ARBA" id="ARBA00023180"/>
    </source>
</evidence>
<evidence type="ECO:0000256" key="4">
    <source>
        <dbReference type="ARBA" id="ARBA00023157"/>
    </source>
</evidence>
<proteinExistence type="predicted"/>
<evidence type="ECO:0000256" key="3">
    <source>
        <dbReference type="ARBA" id="ARBA00022837"/>
    </source>
</evidence>
<gene>
    <name evidence="9" type="ORF">HHUSO_G29512</name>
</gene>
<keyword evidence="7" id="KW-0732">Signal</keyword>
<feature type="domain" description="Pentraxin (PTX)" evidence="8">
    <location>
        <begin position="311"/>
        <end position="512"/>
    </location>
</feature>
<evidence type="ECO:0000256" key="6">
    <source>
        <dbReference type="PROSITE-ProRule" id="PRU01172"/>
    </source>
</evidence>
<evidence type="ECO:0000313" key="10">
    <source>
        <dbReference type="Proteomes" id="UP001369086"/>
    </source>
</evidence>
<protein>
    <submittedName>
        <fullName evidence="9">Neuronal pentraxin-2-like</fullName>
    </submittedName>
</protein>
<keyword evidence="2" id="KW-0479">Metal-binding</keyword>
<dbReference type="InterPro" id="IPR051360">
    <property type="entry name" value="Neuronal_Pentraxin_Related"/>
</dbReference>
<accession>A0ABR0YG29</accession>
<keyword evidence="10" id="KW-1185">Reference proteome</keyword>
<dbReference type="SMART" id="SM00159">
    <property type="entry name" value="PTX"/>
    <property type="match status" value="1"/>
</dbReference>
<evidence type="ECO:0000313" key="9">
    <source>
        <dbReference type="EMBL" id="KAK6471592.1"/>
    </source>
</evidence>
<dbReference type="CDD" id="cd00152">
    <property type="entry name" value="PTX"/>
    <property type="match status" value="1"/>
</dbReference>
<keyword evidence="4" id="KW-1015">Disulfide bond</keyword>
<feature type="signal peptide" evidence="7">
    <location>
        <begin position="1"/>
        <end position="21"/>
    </location>
</feature>
<dbReference type="PANTHER" id="PTHR19277:SF162">
    <property type="entry name" value="NEURONAL PENTRAXIN RECEPTOR"/>
    <property type="match status" value="1"/>
</dbReference>
<dbReference type="PRINTS" id="PR00895">
    <property type="entry name" value="PENTAXIN"/>
</dbReference>
<comment type="caution">
    <text evidence="9">The sequence shown here is derived from an EMBL/GenBank/DDBJ whole genome shotgun (WGS) entry which is preliminary data.</text>
</comment>
<sequence>MLAFLGAIVCIIVSVQPGANGAPQQLATDNDSLSSVAAMQPFPSGAVHAGAAAEAGPLGALHGTEDGGGDRGLGLALESSTFTGLSGGQTQQFAFSRMICTPIPADKCKPNAKSNEQQADDPFLYSGEDQGYLRSAADQLRQTMMLQKDQILRDQETIRELTGKLGECETGLEERSVGGKGAVLWGPRRDTARMAGDHAPESGSHSYTTRALEELEHAIHNMKDRIEKLETDLVSRGNITPPSGTPWVQGDSLQWKVEDLEDQLQLKMSQLEKQRSKVLKETERNRHEIDQGMNSLHHRVTELEQEYNLPEGYKLSFPVRTNYMYARVRRSIPELYSFSACLWVLSHSSSGIGTPFSYSVPGQANEIVLLQGVHNPVELLINDKVAQLPLQLTESRWHHVCVTWTLRDGEWRAYQDGELRGRGDNLAAWHPIRAGGVLILGQEQDTLGGRFDATQALVGELAQFNLWDRVLTPSEVRSLAECQETSAGNVVPWDDRHIDVFGGAAKWPFESCQERRGN</sequence>
<name>A0ABR0YG29_HUSHU</name>
<comment type="cofactor">
    <cofactor evidence="1">
        <name>Ca(2+)</name>
        <dbReference type="ChEBI" id="CHEBI:29108"/>
    </cofactor>
</comment>
<dbReference type="InterPro" id="IPR013320">
    <property type="entry name" value="ConA-like_dom_sf"/>
</dbReference>